<dbReference type="RefSeq" id="WP_235322306.1">
    <property type="nucleotide sequence ID" value="NZ_JAFBIT010000001.1"/>
</dbReference>
<sequence length="156" mass="17673">MKKQSVYGYLIGIGAAELVGLLARLFSGAGDRFYEKLNQPPLLPPGWVFPVVWTILYALMGAASYQIYSSRSELRCGALVLYAMQLAVNFFWTLVFFRFHALGAAAAILILLSVLIALTAVWFWKIRRSAGWMMLPYLLWTLFALYLNLGVYFLNM</sequence>
<dbReference type="InterPro" id="IPR004307">
    <property type="entry name" value="TspO_MBR"/>
</dbReference>
<comment type="similarity">
    <text evidence="2">Belongs to the TspO/BZRP family.</text>
</comment>
<dbReference type="PIRSF" id="PIRSF005859">
    <property type="entry name" value="PBR"/>
    <property type="match status" value="1"/>
</dbReference>
<evidence type="ECO:0000256" key="2">
    <source>
        <dbReference type="ARBA" id="ARBA00007524"/>
    </source>
</evidence>
<evidence type="ECO:0000256" key="4">
    <source>
        <dbReference type="ARBA" id="ARBA00022989"/>
    </source>
</evidence>
<feature type="transmembrane region" description="Helical" evidence="6">
    <location>
        <begin position="7"/>
        <end position="27"/>
    </location>
</feature>
<keyword evidence="4 6" id="KW-1133">Transmembrane helix</keyword>
<feature type="transmembrane region" description="Helical" evidence="6">
    <location>
        <begin position="135"/>
        <end position="154"/>
    </location>
</feature>
<feature type="transmembrane region" description="Helical" evidence="6">
    <location>
        <begin position="47"/>
        <end position="67"/>
    </location>
</feature>
<evidence type="ECO:0000256" key="1">
    <source>
        <dbReference type="ARBA" id="ARBA00004141"/>
    </source>
</evidence>
<comment type="caution">
    <text evidence="7">The sequence shown here is derived from an EMBL/GenBank/DDBJ whole genome shotgun (WGS) entry which is preliminary data.</text>
</comment>
<feature type="transmembrane region" description="Helical" evidence="6">
    <location>
        <begin position="79"/>
        <end position="97"/>
    </location>
</feature>
<dbReference type="InterPro" id="IPR038330">
    <property type="entry name" value="TspO/MBR-related_sf"/>
</dbReference>
<proteinExistence type="inferred from homology"/>
<name>A0ABS9CJQ5_9FIRM</name>
<dbReference type="EMBL" id="JAFBIT010000001">
    <property type="protein sequence ID" value="MCF2651358.1"/>
    <property type="molecule type" value="Genomic_DNA"/>
</dbReference>
<dbReference type="PANTHER" id="PTHR10057">
    <property type="entry name" value="PERIPHERAL-TYPE BENZODIAZEPINE RECEPTOR"/>
    <property type="match status" value="1"/>
</dbReference>
<dbReference type="PANTHER" id="PTHR10057:SF0">
    <property type="entry name" value="TRANSLOCATOR PROTEIN"/>
    <property type="match status" value="1"/>
</dbReference>
<evidence type="ECO:0000313" key="8">
    <source>
        <dbReference type="Proteomes" id="UP001299220"/>
    </source>
</evidence>
<keyword evidence="3 6" id="KW-0812">Transmembrane</keyword>
<comment type="subcellular location">
    <subcellularLocation>
        <location evidence="1">Membrane</location>
        <topology evidence="1">Multi-pass membrane protein</topology>
    </subcellularLocation>
</comment>
<dbReference type="CDD" id="cd15904">
    <property type="entry name" value="TSPO_MBR"/>
    <property type="match status" value="1"/>
</dbReference>
<evidence type="ECO:0000313" key="7">
    <source>
        <dbReference type="EMBL" id="MCF2651358.1"/>
    </source>
</evidence>
<evidence type="ECO:0000256" key="6">
    <source>
        <dbReference type="SAM" id="Phobius"/>
    </source>
</evidence>
<dbReference type="Proteomes" id="UP001299220">
    <property type="component" value="Unassembled WGS sequence"/>
</dbReference>
<gene>
    <name evidence="7" type="ORF">JQM67_01885</name>
</gene>
<dbReference type="Pfam" id="PF03073">
    <property type="entry name" value="TspO_MBR"/>
    <property type="match status" value="1"/>
</dbReference>
<evidence type="ECO:0000256" key="5">
    <source>
        <dbReference type="ARBA" id="ARBA00023136"/>
    </source>
</evidence>
<evidence type="ECO:0000256" key="3">
    <source>
        <dbReference type="ARBA" id="ARBA00022692"/>
    </source>
</evidence>
<protein>
    <submittedName>
        <fullName evidence="7">Tryptophan-rich sensory protein</fullName>
    </submittedName>
</protein>
<dbReference type="Gene3D" id="1.20.1260.100">
    <property type="entry name" value="TspO/MBR protein"/>
    <property type="match status" value="1"/>
</dbReference>
<feature type="transmembrane region" description="Helical" evidence="6">
    <location>
        <begin position="103"/>
        <end position="123"/>
    </location>
</feature>
<reference evidence="7 8" key="1">
    <citation type="submission" date="2020-12" db="EMBL/GenBank/DDBJ databases">
        <title>Whole genome sequences of gut porcine anaerobes.</title>
        <authorList>
            <person name="Kubasova T."/>
            <person name="Jahodarova E."/>
            <person name="Rychlik I."/>
        </authorList>
    </citation>
    <scope>NUCLEOTIDE SEQUENCE [LARGE SCALE GENOMIC DNA]</scope>
    <source>
        <strain evidence="7 8">An867</strain>
    </source>
</reference>
<keyword evidence="5 6" id="KW-0472">Membrane</keyword>
<accession>A0ABS9CJQ5</accession>
<organism evidence="7 8">
    <name type="scientific">Anaeromassilibacillus senegalensis</name>
    <dbReference type="NCBI Taxonomy" id="1673717"/>
    <lineage>
        <taxon>Bacteria</taxon>
        <taxon>Bacillati</taxon>
        <taxon>Bacillota</taxon>
        <taxon>Clostridia</taxon>
        <taxon>Eubacteriales</taxon>
        <taxon>Acutalibacteraceae</taxon>
        <taxon>Anaeromassilibacillus</taxon>
    </lineage>
</organism>
<keyword evidence="8" id="KW-1185">Reference proteome</keyword>